<keyword evidence="7 10" id="KW-0472">Membrane</keyword>
<dbReference type="Proteomes" id="UP001214854">
    <property type="component" value="Unassembled WGS sequence"/>
</dbReference>
<dbReference type="Pfam" id="PF01618">
    <property type="entry name" value="MotA_ExbB"/>
    <property type="match status" value="1"/>
</dbReference>
<comment type="subcellular location">
    <subcellularLocation>
        <location evidence="1">Cell membrane</location>
        <topology evidence="1">Multi-pass membrane protein</topology>
    </subcellularLocation>
    <subcellularLocation>
        <location evidence="9">Membrane</location>
        <topology evidence="9">Multi-pass membrane protein</topology>
    </subcellularLocation>
</comment>
<evidence type="ECO:0000313" key="12">
    <source>
        <dbReference type="EMBL" id="MDC7684080.1"/>
    </source>
</evidence>
<protein>
    <submittedName>
        <fullName evidence="12">Protein TolQ</fullName>
    </submittedName>
</protein>
<keyword evidence="2" id="KW-1003">Cell membrane</keyword>
<keyword evidence="8" id="KW-0131">Cell cycle</keyword>
<feature type="transmembrane region" description="Helical" evidence="10">
    <location>
        <begin position="21"/>
        <end position="42"/>
    </location>
</feature>
<evidence type="ECO:0000256" key="6">
    <source>
        <dbReference type="ARBA" id="ARBA00022989"/>
    </source>
</evidence>
<evidence type="ECO:0000256" key="5">
    <source>
        <dbReference type="ARBA" id="ARBA00022692"/>
    </source>
</evidence>
<accession>A0ABT5HW65</accession>
<gene>
    <name evidence="12" type="primary">tolQ</name>
    <name evidence="12" type="ORF">PQU92_12390</name>
</gene>
<dbReference type="EMBL" id="JAQQKX010000009">
    <property type="protein sequence ID" value="MDC7684080.1"/>
    <property type="molecule type" value="Genomic_DNA"/>
</dbReference>
<feature type="transmembrane region" description="Helical" evidence="10">
    <location>
        <begin position="176"/>
        <end position="201"/>
    </location>
</feature>
<evidence type="ECO:0000313" key="13">
    <source>
        <dbReference type="Proteomes" id="UP001214854"/>
    </source>
</evidence>
<dbReference type="PANTHER" id="PTHR30625:SF3">
    <property type="entry name" value="TOL-PAL SYSTEM PROTEIN TOLQ"/>
    <property type="match status" value="1"/>
</dbReference>
<evidence type="ECO:0000256" key="3">
    <source>
        <dbReference type="ARBA" id="ARBA00022519"/>
    </source>
</evidence>
<feature type="domain" description="MotA/TolQ/ExbB proton channel" evidence="11">
    <location>
        <begin position="112"/>
        <end position="213"/>
    </location>
</feature>
<evidence type="ECO:0000256" key="9">
    <source>
        <dbReference type="RuleBase" id="RU004057"/>
    </source>
</evidence>
<evidence type="ECO:0000256" key="8">
    <source>
        <dbReference type="ARBA" id="ARBA00023306"/>
    </source>
</evidence>
<feature type="transmembrane region" description="Helical" evidence="10">
    <location>
        <begin position="135"/>
        <end position="156"/>
    </location>
</feature>
<evidence type="ECO:0000256" key="7">
    <source>
        <dbReference type="ARBA" id="ARBA00023136"/>
    </source>
</evidence>
<dbReference type="InterPro" id="IPR050790">
    <property type="entry name" value="ExbB/TolQ_transport"/>
</dbReference>
<sequence length="235" mass="24741">METAPVAESLSFIDLFVHADWVVKSVMILLALGSLWSWAIIIDKSLKLSKLNKEAAGFEAELSSGRALEDIAAKHGTQPSAPFPKLLVAVTSAWSDYKGKTISATQGDLLVAQIDRELNHVIATEADAMEDGLSLLAVVATASPFVGLFGTVWGIMNAFSAIASQGDTNLATVAPAISEALFATAIGLGAAIPAYIAYNLFNAKVARFSGRLEGFADELMVSVTRRLGDKLGGAR</sequence>
<keyword evidence="4" id="KW-0132">Cell division</keyword>
<evidence type="ECO:0000256" key="2">
    <source>
        <dbReference type="ARBA" id="ARBA00022475"/>
    </source>
</evidence>
<dbReference type="NCBIfam" id="TIGR02796">
    <property type="entry name" value="tolQ"/>
    <property type="match status" value="1"/>
</dbReference>
<comment type="caution">
    <text evidence="12">The sequence shown here is derived from an EMBL/GenBank/DDBJ whole genome shotgun (WGS) entry which is preliminary data.</text>
</comment>
<keyword evidence="13" id="KW-1185">Reference proteome</keyword>
<evidence type="ECO:0000259" key="11">
    <source>
        <dbReference type="Pfam" id="PF01618"/>
    </source>
</evidence>
<dbReference type="InterPro" id="IPR014163">
    <property type="entry name" value="Tol-Pal_TolQ"/>
</dbReference>
<evidence type="ECO:0000256" key="1">
    <source>
        <dbReference type="ARBA" id="ARBA00004651"/>
    </source>
</evidence>
<dbReference type="RefSeq" id="WP_272748530.1">
    <property type="nucleotide sequence ID" value="NZ_JAQQKX010000009.1"/>
</dbReference>
<keyword evidence="9" id="KW-0813">Transport</keyword>
<organism evidence="12 13">
    <name type="scientific">Asticcacaulis aquaticus</name>
    <dbReference type="NCBI Taxonomy" id="2984212"/>
    <lineage>
        <taxon>Bacteria</taxon>
        <taxon>Pseudomonadati</taxon>
        <taxon>Pseudomonadota</taxon>
        <taxon>Alphaproteobacteria</taxon>
        <taxon>Caulobacterales</taxon>
        <taxon>Caulobacteraceae</taxon>
        <taxon>Asticcacaulis</taxon>
    </lineage>
</organism>
<comment type="similarity">
    <text evidence="9">Belongs to the exbB/tolQ family.</text>
</comment>
<name>A0ABT5HW65_9CAUL</name>
<proteinExistence type="inferred from homology"/>
<reference evidence="12 13" key="1">
    <citation type="submission" date="2023-01" db="EMBL/GenBank/DDBJ databases">
        <title>Novel species of the genus Asticcacaulis isolated from rivers.</title>
        <authorList>
            <person name="Lu H."/>
        </authorList>
    </citation>
    <scope>NUCLEOTIDE SEQUENCE [LARGE SCALE GENOMIC DNA]</scope>
    <source>
        <strain evidence="12 13">BYS171W</strain>
    </source>
</reference>
<keyword evidence="9" id="KW-0653">Protein transport</keyword>
<evidence type="ECO:0000256" key="10">
    <source>
        <dbReference type="SAM" id="Phobius"/>
    </source>
</evidence>
<evidence type="ECO:0000256" key="4">
    <source>
        <dbReference type="ARBA" id="ARBA00022618"/>
    </source>
</evidence>
<keyword evidence="6 10" id="KW-1133">Transmembrane helix</keyword>
<keyword evidence="3" id="KW-0997">Cell inner membrane</keyword>
<keyword evidence="5 10" id="KW-0812">Transmembrane</keyword>
<dbReference type="InterPro" id="IPR002898">
    <property type="entry name" value="MotA_ExbB_proton_chnl"/>
</dbReference>
<dbReference type="PANTHER" id="PTHR30625">
    <property type="entry name" value="PROTEIN TOLQ"/>
    <property type="match status" value="1"/>
</dbReference>